<evidence type="ECO:0000313" key="2">
    <source>
        <dbReference type="EMBL" id="PIA56412.1"/>
    </source>
</evidence>
<keyword evidence="3" id="KW-1185">Reference proteome</keyword>
<dbReference type="InterPro" id="IPR006671">
    <property type="entry name" value="Cyclin_N"/>
</dbReference>
<sequence length="308" mass="36185">MKSMLCGIRKNGTQFSRRECKGAAHSLAFSLYYVYTDHDASTLLTDTTVVKRDWEWRLKKKKRRRACRQYRRCNRVGKFSSFSYDHLSLKLEISPIVKYTALSLFAERFLQSLTNNKRFKTTERNWLLQKPLRECNFQLFALISIWISTKIHNTRPLSVKTLKSLGDKVIKDQHFTTRDFFEAEVVFLQVINFEIGASSITYVFLEDYLIQFRQLARVGELLNFEACMDIMDLLYETEEMSILYDFPRFLAAAVMVVSYITTVPKQQWEFPILPWVNHVTSFDVTDIGELAKNILSHVLKERCEKADC</sequence>
<dbReference type="EMBL" id="KZ305024">
    <property type="protein sequence ID" value="PIA56412.1"/>
    <property type="molecule type" value="Genomic_DNA"/>
</dbReference>
<dbReference type="InParanoid" id="A0A2G5EKX8"/>
<accession>A0A2G5EKX8</accession>
<dbReference type="Gene3D" id="1.10.472.10">
    <property type="entry name" value="Cyclin-like"/>
    <property type="match status" value="1"/>
</dbReference>
<evidence type="ECO:0000313" key="3">
    <source>
        <dbReference type="Proteomes" id="UP000230069"/>
    </source>
</evidence>
<dbReference type="Pfam" id="PF00134">
    <property type="entry name" value="Cyclin_N"/>
    <property type="match status" value="1"/>
</dbReference>
<dbReference type="Proteomes" id="UP000230069">
    <property type="component" value="Unassembled WGS sequence"/>
</dbReference>
<dbReference type="SUPFAM" id="SSF47954">
    <property type="entry name" value="Cyclin-like"/>
    <property type="match status" value="1"/>
</dbReference>
<dbReference type="OrthoDB" id="1923367at2759"/>
<reference evidence="2 3" key="1">
    <citation type="submission" date="2017-09" db="EMBL/GenBank/DDBJ databases">
        <title>WGS assembly of Aquilegia coerulea Goldsmith.</title>
        <authorList>
            <person name="Hodges S."/>
            <person name="Kramer E."/>
            <person name="Nordborg M."/>
            <person name="Tomkins J."/>
            <person name="Borevitz J."/>
            <person name="Derieg N."/>
            <person name="Yan J."/>
            <person name="Mihaltcheva S."/>
            <person name="Hayes R.D."/>
            <person name="Rokhsar D."/>
        </authorList>
    </citation>
    <scope>NUCLEOTIDE SEQUENCE [LARGE SCALE GENOMIC DNA]</scope>
    <source>
        <strain evidence="3">cv. Goldsmith</strain>
    </source>
</reference>
<protein>
    <recommendedName>
        <fullName evidence="1">Cyclin N-terminal domain-containing protein</fullName>
    </recommendedName>
</protein>
<gene>
    <name evidence="2" type="ORF">AQUCO_00700617v1</name>
</gene>
<proteinExistence type="predicted"/>
<dbReference type="FunCoup" id="A0A2G5EKX8">
    <property type="interactions" value="507"/>
</dbReference>
<feature type="domain" description="Cyclin N-terminal" evidence="1">
    <location>
        <begin position="127"/>
        <end position="195"/>
    </location>
</feature>
<name>A0A2G5EKX8_AQUCA</name>
<dbReference type="InterPro" id="IPR036915">
    <property type="entry name" value="Cyclin-like_sf"/>
</dbReference>
<dbReference type="AlphaFoldDB" id="A0A2G5EKX8"/>
<evidence type="ECO:0000259" key="1">
    <source>
        <dbReference type="Pfam" id="PF00134"/>
    </source>
</evidence>
<dbReference type="STRING" id="218851.A0A2G5EKX8"/>
<organism evidence="2 3">
    <name type="scientific">Aquilegia coerulea</name>
    <name type="common">Rocky mountain columbine</name>
    <dbReference type="NCBI Taxonomy" id="218851"/>
    <lineage>
        <taxon>Eukaryota</taxon>
        <taxon>Viridiplantae</taxon>
        <taxon>Streptophyta</taxon>
        <taxon>Embryophyta</taxon>
        <taxon>Tracheophyta</taxon>
        <taxon>Spermatophyta</taxon>
        <taxon>Magnoliopsida</taxon>
        <taxon>Ranunculales</taxon>
        <taxon>Ranunculaceae</taxon>
        <taxon>Thalictroideae</taxon>
        <taxon>Aquilegia</taxon>
    </lineage>
</organism>